<evidence type="ECO:0000256" key="1">
    <source>
        <dbReference type="SAM" id="MobiDB-lite"/>
    </source>
</evidence>
<reference evidence="3" key="1">
    <citation type="submission" date="2010-08" db="EMBL/GenBank/DDBJ databases">
        <authorList>
            <consortium name="Caenorhabditis japonica Sequencing Consortium"/>
            <person name="Wilson R.K."/>
        </authorList>
    </citation>
    <scope>NUCLEOTIDE SEQUENCE [LARGE SCALE GENOMIC DNA]</scope>
    <source>
        <strain evidence="3">DF5081</strain>
    </source>
</reference>
<protein>
    <submittedName>
        <fullName evidence="2">Uncharacterized protein</fullName>
    </submittedName>
</protein>
<feature type="compositionally biased region" description="Basic and acidic residues" evidence="1">
    <location>
        <begin position="653"/>
        <end position="679"/>
    </location>
</feature>
<evidence type="ECO:0000313" key="2">
    <source>
        <dbReference type="EnsemblMetazoa" id="CJA31580a.1"/>
    </source>
</evidence>
<feature type="compositionally biased region" description="Basic and acidic residues" evidence="1">
    <location>
        <begin position="247"/>
        <end position="259"/>
    </location>
</feature>
<reference evidence="2" key="2">
    <citation type="submission" date="2022-06" db="UniProtKB">
        <authorList>
            <consortium name="EnsemblMetazoa"/>
        </authorList>
    </citation>
    <scope>IDENTIFICATION</scope>
    <source>
        <strain evidence="2">DF5081</strain>
    </source>
</reference>
<dbReference type="Proteomes" id="UP000005237">
    <property type="component" value="Unassembled WGS sequence"/>
</dbReference>
<keyword evidence="3" id="KW-1185">Reference proteome</keyword>
<feature type="compositionally biased region" description="Polar residues" evidence="1">
    <location>
        <begin position="559"/>
        <end position="575"/>
    </location>
</feature>
<feature type="region of interest" description="Disordered" evidence="1">
    <location>
        <begin position="394"/>
        <end position="429"/>
    </location>
</feature>
<accession>A0A8R1IHP9</accession>
<feature type="compositionally biased region" description="Polar residues" evidence="1">
    <location>
        <begin position="217"/>
        <end position="227"/>
    </location>
</feature>
<feature type="region of interest" description="Disordered" evidence="1">
    <location>
        <begin position="207"/>
        <end position="227"/>
    </location>
</feature>
<feature type="region of interest" description="Disordered" evidence="1">
    <location>
        <begin position="653"/>
        <end position="693"/>
    </location>
</feature>
<organism evidence="2 3">
    <name type="scientific">Caenorhabditis japonica</name>
    <dbReference type="NCBI Taxonomy" id="281687"/>
    <lineage>
        <taxon>Eukaryota</taxon>
        <taxon>Metazoa</taxon>
        <taxon>Ecdysozoa</taxon>
        <taxon>Nematoda</taxon>
        <taxon>Chromadorea</taxon>
        <taxon>Rhabditida</taxon>
        <taxon>Rhabditina</taxon>
        <taxon>Rhabditomorpha</taxon>
        <taxon>Rhabditoidea</taxon>
        <taxon>Rhabditidae</taxon>
        <taxon>Peloderinae</taxon>
        <taxon>Caenorhabditis</taxon>
    </lineage>
</organism>
<sequence>MKSAATIQLFRKQQANFATFLCATSRTTPLQATASGSPMRHKIRRPVLAPTQHHRGVLPVHPEVRPSAARQDDSSAPMQFTSGAFPTAFPGCAQRRTPEDHVHFSPGRHTDVAHEDELVLAADGPKQPLCDMPVSLLAAPDVATARFASIDTESIPVSTPVNASGQPPASSFSSVTSTSDSIVIDRCPNSDWEDNYQIEISVFDQEKHVPSLPPPQQEATETSHTSELQFAVSSVIREAVPNQAARSSERDTPIEDPKKPQFAPAEADPEQMVTIPVTQFEIFVHHAHRDSLPFCHLFTKQPQSTTDRSYDSSTFFAIYTGKHSRKSPGRLVNRKTSKHHRQTFRQIPRMSSIGRKTQLWDIPRGHLPLVHIRLPGHHRRPAELRQHRRHTIIQESSTERQFSSASQPASLPHNTNPDAAKLDAPRRKSPLTNAVRRWSVYATRAMTTPFPESCQQFLPECLAIFTATAPPDSQTSSCRKKARERSFACELDRSNVTSLSSKKVLVVIMSHAAAVQPPGKVHLDQIKKFLETSTSTRPSHQQVDPSPAQLPPIAPSATPMRTSSNIVASPSQNGPKSRAVPSSSSRQPTPSPLVTGTAVNHDDIPCGPRKTRRKPTPPSIVQRQQRASRQHTIHPRSPVAVERAINFAIRDTIKTRETATSPQKDHTLGLGRPDLHFDQRQGSGSIRNKRGEV</sequence>
<feature type="compositionally biased region" description="Polar residues" evidence="1">
    <location>
        <begin position="533"/>
        <end position="544"/>
    </location>
</feature>
<feature type="region of interest" description="Disordered" evidence="1">
    <location>
        <begin position="533"/>
        <end position="633"/>
    </location>
</feature>
<feature type="compositionally biased region" description="Polar residues" evidence="1">
    <location>
        <begin position="394"/>
        <end position="417"/>
    </location>
</feature>
<dbReference type="AlphaFoldDB" id="A0A8R1IHP9"/>
<feature type="region of interest" description="Disordered" evidence="1">
    <location>
        <begin position="241"/>
        <end position="269"/>
    </location>
</feature>
<dbReference type="EnsemblMetazoa" id="CJA31580a.1">
    <property type="protein sequence ID" value="CJA31580a.1"/>
    <property type="gene ID" value="WBGene00207427"/>
</dbReference>
<name>A0A8R1IHP9_CAEJA</name>
<evidence type="ECO:0000313" key="3">
    <source>
        <dbReference type="Proteomes" id="UP000005237"/>
    </source>
</evidence>
<proteinExistence type="predicted"/>